<name>A0A4D8PQ26_9PROT</name>
<protein>
    <submittedName>
        <fullName evidence="7">IclR family transcriptional regulator</fullName>
    </submittedName>
</protein>
<keyword evidence="2" id="KW-0238">DNA-binding</keyword>
<dbReference type="Gene3D" id="1.10.10.10">
    <property type="entry name" value="Winged helix-like DNA-binding domain superfamily/Winged helix DNA-binding domain"/>
    <property type="match status" value="1"/>
</dbReference>
<dbReference type="GO" id="GO:0003700">
    <property type="term" value="F:DNA-binding transcription factor activity"/>
    <property type="evidence" value="ECO:0007669"/>
    <property type="project" value="TreeGrafter"/>
</dbReference>
<dbReference type="InterPro" id="IPR014757">
    <property type="entry name" value="Tscrpt_reg_IclR_C"/>
</dbReference>
<evidence type="ECO:0000256" key="2">
    <source>
        <dbReference type="ARBA" id="ARBA00023125"/>
    </source>
</evidence>
<dbReference type="InterPro" id="IPR050707">
    <property type="entry name" value="HTH_MetabolicPath_Reg"/>
</dbReference>
<gene>
    <name evidence="7" type="ORF">D3093_29180</name>
</gene>
<keyword evidence="3" id="KW-0804">Transcription</keyword>
<keyword evidence="7" id="KW-0614">Plasmid</keyword>
<keyword evidence="1" id="KW-0805">Transcription regulation</keyword>
<evidence type="ECO:0000259" key="5">
    <source>
        <dbReference type="PROSITE" id="PS51077"/>
    </source>
</evidence>
<evidence type="ECO:0000256" key="3">
    <source>
        <dbReference type="ARBA" id="ARBA00023163"/>
    </source>
</evidence>
<dbReference type="SMART" id="SM00346">
    <property type="entry name" value="HTH_ICLR"/>
    <property type="match status" value="1"/>
</dbReference>
<feature type="domain" description="HTH iclR-type" evidence="5">
    <location>
        <begin position="37"/>
        <end position="99"/>
    </location>
</feature>
<sequence length="295" mass="31510">MTRKIALGSAPLREPREPTIEDTADTNAGDTNAADRRPLADRVLALLDAVAGAGQPMAVKDIAEKLALPKPTAHRLIAMLEERGFLARPIDGRLVTVGPKLRTLALNTLRSSLAQAPSHARLRALSLELGETCNIGVLEGGDVVYLDRVEVEGWPLRLEFGVGSRVPLHCTAMGKLFLAFLPELPRRRLLDCLPLPRMAAATLCDPALFHAELDSIAACGHSFDDEEYMPGVFCAAVPIRDGSGRMVAALAVQAPKVRLSRESVADRLPVLHRAASDMAHALGIDAAPAEPALSP</sequence>
<evidence type="ECO:0000256" key="1">
    <source>
        <dbReference type="ARBA" id="ARBA00023015"/>
    </source>
</evidence>
<reference evidence="7 8" key="1">
    <citation type="submission" date="2018-09" db="EMBL/GenBank/DDBJ databases">
        <title>Whole genome based analysis of evolution and adaptive divergence in Indian and Brazilian strains of Azospirillum brasilense.</title>
        <authorList>
            <person name="Singh C."/>
            <person name="Tripathi A.K."/>
        </authorList>
    </citation>
    <scope>NUCLEOTIDE SEQUENCE [LARGE SCALE GENOMIC DNA]</scope>
    <source>
        <strain evidence="7 8">MTCC4035</strain>
        <plasmid evidence="7 8">p3</plasmid>
    </source>
</reference>
<dbReference type="InterPro" id="IPR036388">
    <property type="entry name" value="WH-like_DNA-bd_sf"/>
</dbReference>
<dbReference type="SUPFAM" id="SSF55781">
    <property type="entry name" value="GAF domain-like"/>
    <property type="match status" value="1"/>
</dbReference>
<dbReference type="Pfam" id="PF01614">
    <property type="entry name" value="IclR_C"/>
    <property type="match status" value="1"/>
</dbReference>
<dbReference type="AlphaFoldDB" id="A0A4D8PQ26"/>
<dbReference type="KEGG" id="aare:D3093_29180"/>
<proteinExistence type="predicted"/>
<evidence type="ECO:0000313" key="7">
    <source>
        <dbReference type="EMBL" id="QCN99310.1"/>
    </source>
</evidence>
<evidence type="ECO:0000256" key="4">
    <source>
        <dbReference type="SAM" id="MobiDB-lite"/>
    </source>
</evidence>
<dbReference type="PANTHER" id="PTHR30136:SF24">
    <property type="entry name" value="HTH-TYPE TRANSCRIPTIONAL REPRESSOR ALLR"/>
    <property type="match status" value="1"/>
</dbReference>
<geneLocation type="plasmid" evidence="7 8">
    <name>p3</name>
</geneLocation>
<feature type="domain" description="IclR-ED" evidence="6">
    <location>
        <begin position="100"/>
        <end position="284"/>
    </location>
</feature>
<evidence type="ECO:0000313" key="8">
    <source>
        <dbReference type="Proteomes" id="UP000298595"/>
    </source>
</evidence>
<dbReference type="RefSeq" id="WP_137118177.1">
    <property type="nucleotide sequence ID" value="NZ_CP032324.1"/>
</dbReference>
<dbReference type="PANTHER" id="PTHR30136">
    <property type="entry name" value="HELIX-TURN-HELIX TRANSCRIPTIONAL REGULATOR, ICLR FAMILY"/>
    <property type="match status" value="1"/>
</dbReference>
<dbReference type="Pfam" id="PF09339">
    <property type="entry name" value="HTH_IclR"/>
    <property type="match status" value="1"/>
</dbReference>
<dbReference type="InterPro" id="IPR029016">
    <property type="entry name" value="GAF-like_dom_sf"/>
</dbReference>
<dbReference type="Gene3D" id="3.30.450.40">
    <property type="match status" value="1"/>
</dbReference>
<evidence type="ECO:0000259" key="6">
    <source>
        <dbReference type="PROSITE" id="PS51078"/>
    </source>
</evidence>
<dbReference type="GO" id="GO:0045892">
    <property type="term" value="P:negative regulation of DNA-templated transcription"/>
    <property type="evidence" value="ECO:0007669"/>
    <property type="project" value="TreeGrafter"/>
</dbReference>
<dbReference type="PROSITE" id="PS51078">
    <property type="entry name" value="ICLR_ED"/>
    <property type="match status" value="1"/>
</dbReference>
<accession>A0A4D8PQ26</accession>
<dbReference type="PROSITE" id="PS51077">
    <property type="entry name" value="HTH_ICLR"/>
    <property type="match status" value="1"/>
</dbReference>
<feature type="region of interest" description="Disordered" evidence="4">
    <location>
        <begin position="1"/>
        <end position="35"/>
    </location>
</feature>
<organism evidence="7 8">
    <name type="scientific">Azospirillum argentinense</name>
    <dbReference type="NCBI Taxonomy" id="2970906"/>
    <lineage>
        <taxon>Bacteria</taxon>
        <taxon>Pseudomonadati</taxon>
        <taxon>Pseudomonadota</taxon>
        <taxon>Alphaproteobacteria</taxon>
        <taxon>Rhodospirillales</taxon>
        <taxon>Azospirillaceae</taxon>
        <taxon>Azospirillum</taxon>
    </lineage>
</organism>
<dbReference type="SUPFAM" id="SSF46785">
    <property type="entry name" value="Winged helix' DNA-binding domain"/>
    <property type="match status" value="1"/>
</dbReference>
<dbReference type="InterPro" id="IPR036390">
    <property type="entry name" value="WH_DNA-bd_sf"/>
</dbReference>
<dbReference type="Proteomes" id="UP000298595">
    <property type="component" value="Plasmid p3"/>
</dbReference>
<dbReference type="GO" id="GO:0003677">
    <property type="term" value="F:DNA binding"/>
    <property type="evidence" value="ECO:0007669"/>
    <property type="project" value="UniProtKB-KW"/>
</dbReference>
<dbReference type="InterPro" id="IPR005471">
    <property type="entry name" value="Tscrpt_reg_IclR_N"/>
</dbReference>
<dbReference type="EMBL" id="CP032324">
    <property type="protein sequence ID" value="QCN99310.1"/>
    <property type="molecule type" value="Genomic_DNA"/>
</dbReference>